<name>A0A2N3N426_9PEZI</name>
<dbReference type="PRINTS" id="PR00395">
    <property type="entry name" value="RIBOSOMALS2"/>
</dbReference>
<dbReference type="PANTHER" id="PTHR12534:SF0">
    <property type="entry name" value="SMALL RIBOSOMAL SUBUNIT PROTEIN US2M"/>
    <property type="match status" value="1"/>
</dbReference>
<dbReference type="CDD" id="cd01425">
    <property type="entry name" value="RPS2"/>
    <property type="match status" value="1"/>
</dbReference>
<evidence type="ECO:0008006" key="4">
    <source>
        <dbReference type="Google" id="ProtNLM"/>
    </source>
</evidence>
<dbReference type="SUPFAM" id="SSF52313">
    <property type="entry name" value="Ribosomal protein S2"/>
    <property type="match status" value="1"/>
</dbReference>
<dbReference type="OrthoDB" id="2320368at2759"/>
<comment type="similarity">
    <text evidence="1">Belongs to the universal ribosomal protein uS2 family.</text>
</comment>
<evidence type="ECO:0000313" key="2">
    <source>
        <dbReference type="EMBL" id="PKS07185.1"/>
    </source>
</evidence>
<protein>
    <recommendedName>
        <fullName evidence="4">Ribosomal protein S2</fullName>
    </recommendedName>
</protein>
<gene>
    <name evidence="2" type="ORF">jhhlp_005785</name>
</gene>
<proteinExistence type="inferred from homology"/>
<dbReference type="Gene3D" id="3.40.50.10490">
    <property type="entry name" value="Glucose-6-phosphate isomerase like protein, domain 1"/>
    <property type="match status" value="1"/>
</dbReference>
<evidence type="ECO:0000256" key="1">
    <source>
        <dbReference type="ARBA" id="ARBA00006242"/>
    </source>
</evidence>
<dbReference type="InterPro" id="IPR023591">
    <property type="entry name" value="Ribosomal_uS2_flav_dom_sf"/>
</dbReference>
<dbReference type="NCBIfam" id="TIGR01011">
    <property type="entry name" value="rpsB_bact"/>
    <property type="match status" value="1"/>
</dbReference>
<dbReference type="GO" id="GO:0003735">
    <property type="term" value="F:structural constituent of ribosome"/>
    <property type="evidence" value="ECO:0007669"/>
    <property type="project" value="InterPro"/>
</dbReference>
<dbReference type="InterPro" id="IPR001865">
    <property type="entry name" value="Ribosomal_uS2"/>
</dbReference>
<keyword evidence="3" id="KW-1185">Reference proteome</keyword>
<dbReference type="PANTHER" id="PTHR12534">
    <property type="entry name" value="30S RIBOSOMAL PROTEIN S2 PROKARYOTIC AND ORGANELLAR"/>
    <property type="match status" value="1"/>
</dbReference>
<reference evidence="2 3" key="1">
    <citation type="journal article" date="2017" name="G3 (Bethesda)">
        <title>First Draft Genome Sequence of the Pathogenic Fungus Lomentospora prolificans (Formerly Scedosporium prolificans).</title>
        <authorList>
            <person name="Luo R."/>
            <person name="Zimin A."/>
            <person name="Workman R."/>
            <person name="Fan Y."/>
            <person name="Pertea G."/>
            <person name="Grossman N."/>
            <person name="Wear M.P."/>
            <person name="Jia B."/>
            <person name="Miller H."/>
            <person name="Casadevall A."/>
            <person name="Timp W."/>
            <person name="Zhang S.X."/>
            <person name="Salzberg S.L."/>
        </authorList>
    </citation>
    <scope>NUCLEOTIDE SEQUENCE [LARGE SCALE GENOMIC DNA]</scope>
    <source>
        <strain evidence="2 3">JHH-5317</strain>
    </source>
</reference>
<dbReference type="Proteomes" id="UP000233524">
    <property type="component" value="Unassembled WGS sequence"/>
</dbReference>
<dbReference type="GO" id="GO:0005763">
    <property type="term" value="C:mitochondrial small ribosomal subunit"/>
    <property type="evidence" value="ECO:0007669"/>
    <property type="project" value="TreeGrafter"/>
</dbReference>
<dbReference type="InterPro" id="IPR005706">
    <property type="entry name" value="Ribosomal_uS2_bac/mit/plastid"/>
</dbReference>
<organism evidence="2 3">
    <name type="scientific">Lomentospora prolificans</name>
    <dbReference type="NCBI Taxonomy" id="41688"/>
    <lineage>
        <taxon>Eukaryota</taxon>
        <taxon>Fungi</taxon>
        <taxon>Dikarya</taxon>
        <taxon>Ascomycota</taxon>
        <taxon>Pezizomycotina</taxon>
        <taxon>Sordariomycetes</taxon>
        <taxon>Hypocreomycetidae</taxon>
        <taxon>Microascales</taxon>
        <taxon>Microascaceae</taxon>
        <taxon>Lomentospora</taxon>
    </lineage>
</organism>
<dbReference type="GO" id="GO:0006412">
    <property type="term" value="P:translation"/>
    <property type="evidence" value="ECO:0007669"/>
    <property type="project" value="InterPro"/>
</dbReference>
<dbReference type="VEuPathDB" id="FungiDB:jhhlp_005785"/>
<dbReference type="HAMAP" id="MF_00291_B">
    <property type="entry name" value="Ribosomal_uS2_B"/>
    <property type="match status" value="1"/>
</dbReference>
<dbReference type="Pfam" id="PF00318">
    <property type="entry name" value="Ribosomal_S2"/>
    <property type="match status" value="1"/>
</dbReference>
<comment type="caution">
    <text evidence="2">The sequence shown here is derived from an EMBL/GenBank/DDBJ whole genome shotgun (WGS) entry which is preliminary data.</text>
</comment>
<evidence type="ECO:0000313" key="3">
    <source>
        <dbReference type="Proteomes" id="UP000233524"/>
    </source>
</evidence>
<dbReference type="AlphaFoldDB" id="A0A2N3N426"/>
<dbReference type="EMBL" id="NLAX01000701">
    <property type="protein sequence ID" value="PKS07185.1"/>
    <property type="molecule type" value="Genomic_DNA"/>
</dbReference>
<dbReference type="InParanoid" id="A0A2N3N426"/>
<accession>A0A2N3N426</accession>
<dbReference type="FunCoup" id="A0A2N3N426">
    <property type="interactions" value="703"/>
</dbReference>
<dbReference type="STRING" id="41688.A0A2N3N426"/>
<sequence length="482" mass="53181">MPFRVITRRSATRDFANLELKISDQLETSGWNDFQYQPAAMILRNVAVRHGRRVLSTPIARTCVRCIATDSSAPPAPTSNYETAFERVKPPNPRGKFQAAGIRKANARAIGSVVEERYAPGLLIKNPLPPKHITLERLMAAQTHMGHHASLWNPANSRYIYGVRQGIHIISLETTAAHLRRAATVVEEVSYRGGLVLFVGTRRGQMEIVTAAAKEAKACHLFTKWTPGSITNRDIILRDRLVKVVNEHDDVLPGFDRHLNQARPLLPDLVVCLNPLENYTLLYECGLAGIPTIGVIDTDADPSWVTYTIPANDDSLRSIAFIAGVLGQAGKQGQKRRLASASEGNVTWRTPDDITKFIRGMKARRGEILSSLIDQEIVGGLRESAPQPGISKEDEALLKQIAEEEPLPEELADEEDELIKELAANTREMDALSEEESKLLESFTAAEGEAEELVNERIMAQVGVKRNVGKGAESEDKPAKPE</sequence>